<dbReference type="NCBIfam" id="TIGR01901">
    <property type="entry name" value="adhes_NPXG"/>
    <property type="match status" value="1"/>
</dbReference>
<feature type="domain" description="Filamentous haemagglutinin FhaB/tRNA nuclease CdiA-like TPS" evidence="4">
    <location>
        <begin position="61"/>
        <end position="173"/>
    </location>
</feature>
<organism evidence="5 6">
    <name type="scientific">Fluviibacter phosphoraccumulans</name>
    <dbReference type="NCBI Taxonomy" id="1751046"/>
    <lineage>
        <taxon>Bacteria</taxon>
        <taxon>Pseudomonadati</taxon>
        <taxon>Pseudomonadota</taxon>
        <taxon>Betaproteobacteria</taxon>
        <taxon>Rhodocyclales</taxon>
        <taxon>Fluviibacteraceae</taxon>
        <taxon>Fluviibacter</taxon>
    </lineage>
</organism>
<evidence type="ECO:0000313" key="5">
    <source>
        <dbReference type="EMBL" id="BBU69766.1"/>
    </source>
</evidence>
<dbReference type="Proteomes" id="UP000463961">
    <property type="component" value="Chromosome"/>
</dbReference>
<dbReference type="Pfam" id="PF05860">
    <property type="entry name" value="TPS"/>
    <property type="match status" value="1"/>
</dbReference>
<dbReference type="Pfam" id="PF12951">
    <property type="entry name" value="PATR"/>
    <property type="match status" value="8"/>
</dbReference>
<evidence type="ECO:0000313" key="6">
    <source>
        <dbReference type="Proteomes" id="UP000463961"/>
    </source>
</evidence>
<keyword evidence="3" id="KW-0732">Signal</keyword>
<dbReference type="InterPro" id="IPR013425">
    <property type="entry name" value="Autotrns_rpt"/>
</dbReference>
<dbReference type="SUPFAM" id="SSF51126">
    <property type="entry name" value="Pectin lyase-like"/>
    <property type="match status" value="3"/>
</dbReference>
<dbReference type="SMART" id="SM00912">
    <property type="entry name" value="Haemagg_act"/>
    <property type="match status" value="1"/>
</dbReference>
<name>A0A7R6R3L2_9RHOO</name>
<dbReference type="InterPro" id="IPR050909">
    <property type="entry name" value="Bact_Autotransporter_VF"/>
</dbReference>
<dbReference type="Pfam" id="PF13018">
    <property type="entry name" value="ESPR"/>
    <property type="match status" value="1"/>
</dbReference>
<dbReference type="PANTHER" id="PTHR12338:SF8">
    <property type="entry name" value="HEME_HEMOPEXIN-BINDING PROTEIN"/>
    <property type="match status" value="1"/>
</dbReference>
<dbReference type="SMART" id="SM00710">
    <property type="entry name" value="PbH1"/>
    <property type="match status" value="5"/>
</dbReference>
<evidence type="ECO:0000256" key="3">
    <source>
        <dbReference type="ARBA" id="ARBA00022729"/>
    </source>
</evidence>
<dbReference type="InterPro" id="IPR024973">
    <property type="entry name" value="ESPR"/>
</dbReference>
<dbReference type="Gene3D" id="2.160.20.10">
    <property type="entry name" value="Single-stranded right-handed beta-helix, Pectin lyase-like"/>
    <property type="match status" value="2"/>
</dbReference>
<proteinExistence type="predicted"/>
<evidence type="ECO:0000256" key="2">
    <source>
        <dbReference type="ARBA" id="ARBA00022525"/>
    </source>
</evidence>
<keyword evidence="6" id="KW-1185">Reference proteome</keyword>
<dbReference type="PANTHER" id="PTHR12338">
    <property type="entry name" value="AUTOTRANSPORTER"/>
    <property type="match status" value="1"/>
</dbReference>
<gene>
    <name evidence="5" type="ORF">ICHIAU1_20490</name>
</gene>
<dbReference type="RefSeq" id="WP_162049553.1">
    <property type="nucleotide sequence ID" value="NZ_AP022345.1"/>
</dbReference>
<dbReference type="GO" id="GO:0005576">
    <property type="term" value="C:extracellular region"/>
    <property type="evidence" value="ECO:0007669"/>
    <property type="project" value="UniProtKB-SubCell"/>
</dbReference>
<dbReference type="InterPro" id="IPR041248">
    <property type="entry name" value="YDG"/>
</dbReference>
<comment type="subcellular location">
    <subcellularLocation>
        <location evidence="1">Secreted</location>
    </subcellularLocation>
</comment>
<dbReference type="InterPro" id="IPR011050">
    <property type="entry name" value="Pectin_lyase_fold/virulence"/>
</dbReference>
<reference evidence="6" key="1">
    <citation type="submission" date="2020-01" db="EMBL/GenBank/DDBJ databases">
        <title>Phosphoaccumulans saitamaens gen. nov., sp. nov., a polyphosphate accumulating bacterium isolated from surface river water.</title>
        <authorList>
            <person name="Watanabe K."/>
            <person name="Suda W."/>
        </authorList>
    </citation>
    <scope>NUCLEOTIDE SEQUENCE [LARGE SCALE GENOMIC DNA]</scope>
    <source>
        <strain evidence="6">ICHIAU1</strain>
    </source>
</reference>
<sequence length="2652" mass="259332">MKSSLNRIFKVIWSKVQMAWVAVSEAATAHGKQQSITRITRTVTTVAMLTGGAAIAAPPSPNQLPTGGQVAAGIAAIGTNGNTMTVTQTSDRAAINWNTFDIGSQAQVNFVQPSANAVALNRVNSPNPSQIYGQLSSNGQVYLINAAGVYFAPGAQVNVGGIVATTHQMSDAAFMAGSTTFDRNGSTGKVINEGTIQTSLNGYIAMLAPEVRNSGLLLAQSGTVAMAAGESITLNFGISSKLESITVTAGQLDTLVENRSAIKAPNGLIILSARAANQLAASVVNSGTIEAKGISQQGGRILLEGSTVTNTGTLDVSSDTAQAGTIQINGKNVSISGNVIATSTTQGNTNTQGGAIKVSATQSLNLTNANLNAGATNGTGGQIEFAAHQLQISDSALNADGDTRGGSIQLSATSIQQSSPFHDPLNIPTLPATLAATGFTSISSRSRRGQGGNATLTSDDIRLLDNTTINVSGATGGGNALIGGDWQGSNGVYQATTVYMGQGAIIDASATDNGNGGKVVLWSDIHNANSWTNVYGSIYAKGGANGGDGGKIETSGRAMALAGAMIDAGSVAGKAGLWLIDPYDYNIDSSAASTISSSLNSTDVLVTTSSSGGTGVVGSGSGNITISGNINKTSGAATTLTLVADNWIGGTGNIYSSGNKLSTIFNTGASQGIYSGYIYGNVSVTKLGAGTLALTYANAYTGGTQLSAGTLGIYNNSALGSGLLTAGNNTNVLFGRSVSNVANNISLTGAVTFAFDQNVEYLVVGGGAGGGGGGISSGPGYGGGGGGGGAGELKTGTLQLGGGAVAVAVGAGGTGGLNGADGRNWNGGNGTNGETSSLAGASAAGGFYGEGAGQPGVDSRWGGTGGASGAGYLGGLRVTFWDWSSGGGGGGGAGGAGTAAPNTNSGGDGGAGVMTSFAGASVTYGLGGAGGGKLAPDNTAGANGGANTGSGGGGGSGSRWSAGVGGTGGSGLVVIRYVGAAAGSGGTVSSGSGTATGYTLHSFTTVGTDTLTLNPLAVTLSGTISGAGSAIMNASGGTMTMTGTNTYTGSTNVTGGTLVVSGGLSSSTAVNVGGGAYFNIARTNTVGSIAGSGTINLGNGYTLTAGDDNNSTTFSGVISGAGSLAKSGTGTLTLTNSETYTGSTNVTAGTLVVTGYLSDSTAVNVASGATYNVSSSDTVASIAGGGTINLGSGYTLASGSSGSTTFSGVITGLGGLSKSGTGSLNLTGNNSYRGSTNVNAGTLVASHANALGTTEGGVTVVSGATLEINNVSIGGETLSLNGTGVGINGALVGTGNAAFSGNITLTNSVIIGTADTLALSGVISGGTTNVLTKSGTGSLNLTGNNSYRGATNVNAGTLVASHTNALGTTEGGVTVASGATLEINNVSVGNEALSLSGAGVGSIGALVGTGNAALSGNISPLSPASIGTADTLTLSGIIDGGSATVLSKVGSGRLTLSGNNIYRGATNVNAGTLVASHANALGTTEGGVTVASGATLEINNVSIGGETLSLSGAGVGSIGALVGTGNAAFSGNISLTNSASIGTAESLALSGVISGGTTTVLTKSGTGSLMLTGTNTYTGTTNVSAGTLQIGNGGTVGSVNGSSNISIGSGATLAFNRSDDITTANNISGAGNLTKSGINAQTLTGQATYTGLTTVSGALVFTNNVAPTTSGFAGTGTVTIQPAASSFSSDLVSNYSFASTLTGLTLGNSTNTANITLDRATSIAGNIAIYGGNVTLNNELTTTNGGIIRLQATSGSVTQGANGNITTTGLALLGGDATLTNANNRVTTLAGSGMGNLSFVNSGNLTVASVNPIGINATGVVNISTNNGDLVITEAIRTTSTATDAITLIANASAAAGTATGGNILISGNASGNISVGSGGRATLYTGSVADSTGVTALVGNGSGKFRYGSNATVSNYNTTAAALGAGVYAVYREAPTLTITANSSSITYGAAAANGSTNTAVNGDTYTQIFGSSPTFNITGSKSSSDNWVAGNHTIVADGSTTNLLGYAAPTYVNGTLTVNQATLTVTGTQVANKVYDGNTTAAVSNGNLSSVISSDSVNLSQSGSFSGKNVGTNLTVTINDSISGDDAANYVLTQPTGLTGNITKRTVTLSSNQVYSGSNVLTNVSIVTGVAGETLTYSGATANSKNVSDTTNYITGITLGNQSGATDTSGGLVSNYQLPSTTARSADNTVTITRLNSVTWTGGATGDWFDPANWAGGAVPDLNNVANVVIPGNVTVFFNSNITSPAQAGTVSIDSLGSALGNLTQTAGTLNVGTGGITLNTLTQSGGNLSSQGNVTLTTFDQSNGTSAFSGNLSTQTYNQSGGSSTVLGMLTATDYTQSNGTTTVTGNVSTTNMTLTGGTTALSGNLTTTTYLQSGGTTTTNGSLTTQTYNQSGGSSTINGMLTATDYIQSNGTTSVSGNLTTTNWTQSGGSSIALGNLTVNGSYHQTGGQTNVTGNANITTTGTMTLGNLTIGGTLHATSTAGSINQSAGSQISVTGLATFLAPAGTIVLNPNNNFPGGNSIIDQNGDRNRPKDVWVYQQTMVQGGTTVYIPLPKLQVLASKKPHKALAFTGDVVLIEDQDPENATDPGFMAQPEAGFTDRFFGTAPRITLLPETEASKLVRHGERLIIVDTDGRKLRPVPDTMSHLAR</sequence>
<accession>A0A7R6R3L2</accession>
<dbReference type="OrthoDB" id="218680at2"/>
<dbReference type="InterPro" id="IPR012334">
    <property type="entry name" value="Pectin_lyas_fold"/>
</dbReference>
<evidence type="ECO:0000259" key="4">
    <source>
        <dbReference type="SMART" id="SM00912"/>
    </source>
</evidence>
<dbReference type="InterPro" id="IPR008638">
    <property type="entry name" value="FhaB/CdiA-like_TPS"/>
</dbReference>
<dbReference type="NCBIfam" id="TIGR02601">
    <property type="entry name" value="autotrns_rpt"/>
    <property type="match status" value="7"/>
</dbReference>
<evidence type="ECO:0000256" key="1">
    <source>
        <dbReference type="ARBA" id="ARBA00004613"/>
    </source>
</evidence>
<dbReference type="InterPro" id="IPR006626">
    <property type="entry name" value="PbH1"/>
</dbReference>
<dbReference type="EMBL" id="AP022345">
    <property type="protein sequence ID" value="BBU69766.1"/>
    <property type="molecule type" value="Genomic_DNA"/>
</dbReference>
<keyword evidence="2" id="KW-0964">Secreted</keyword>
<dbReference type="Pfam" id="PF18657">
    <property type="entry name" value="YDG"/>
    <property type="match status" value="1"/>
</dbReference>
<protein>
    <recommendedName>
        <fullName evidence="4">Filamentous haemagglutinin FhaB/tRNA nuclease CdiA-like TPS domain-containing protein</fullName>
    </recommendedName>
</protein>